<dbReference type="InterPro" id="IPR001387">
    <property type="entry name" value="Cro/C1-type_HTH"/>
</dbReference>
<dbReference type="SUPFAM" id="SSF47413">
    <property type="entry name" value="lambda repressor-like DNA-binding domains"/>
    <property type="match status" value="1"/>
</dbReference>
<dbReference type="Gene3D" id="1.10.260.40">
    <property type="entry name" value="lambda repressor-like DNA-binding domains"/>
    <property type="match status" value="1"/>
</dbReference>
<organism evidence="2 3">
    <name type="scientific">Facklamia hominis CCUG 36813</name>
    <dbReference type="NCBI Taxonomy" id="883111"/>
    <lineage>
        <taxon>Bacteria</taxon>
        <taxon>Bacillati</taxon>
        <taxon>Bacillota</taxon>
        <taxon>Bacilli</taxon>
        <taxon>Lactobacillales</taxon>
        <taxon>Aerococcaceae</taxon>
        <taxon>Facklamia</taxon>
    </lineage>
</organism>
<protein>
    <recommendedName>
        <fullName evidence="1">HTH cro/C1-type domain-containing protein</fullName>
    </recommendedName>
</protein>
<dbReference type="PANTHER" id="PTHR37301">
    <property type="entry name" value="DNA-BINDING PROTEIN-RELATED"/>
    <property type="match status" value="1"/>
</dbReference>
<dbReference type="InterPro" id="IPR010982">
    <property type="entry name" value="Lambda_DNA-bd_dom_sf"/>
</dbReference>
<evidence type="ECO:0000259" key="1">
    <source>
        <dbReference type="PROSITE" id="PS50943"/>
    </source>
</evidence>
<keyword evidence="3" id="KW-1185">Reference proteome</keyword>
<dbReference type="CDD" id="cd00093">
    <property type="entry name" value="HTH_XRE"/>
    <property type="match status" value="1"/>
</dbReference>
<dbReference type="AlphaFoldDB" id="K1MGC7"/>
<evidence type="ECO:0000313" key="2">
    <source>
        <dbReference type="EMBL" id="EKB55089.1"/>
    </source>
</evidence>
<dbReference type="PATRIC" id="fig|883111.3.peg.1284"/>
<dbReference type="GO" id="GO:0003677">
    <property type="term" value="F:DNA binding"/>
    <property type="evidence" value="ECO:0007669"/>
    <property type="project" value="InterPro"/>
</dbReference>
<reference evidence="2 3" key="1">
    <citation type="submission" date="2012-07" db="EMBL/GenBank/DDBJ databases">
        <title>The Genome Sequence of Facklamia hominis CCUG 36813.</title>
        <authorList>
            <consortium name="The Broad Institute Genome Sequencing Platform"/>
            <person name="Earl A."/>
            <person name="Ward D."/>
            <person name="Feldgarden M."/>
            <person name="Gevers D."/>
            <person name="Huys G."/>
            <person name="Walker B."/>
            <person name="Young S.K."/>
            <person name="Zeng Q."/>
            <person name="Gargeya S."/>
            <person name="Fitzgerald M."/>
            <person name="Haas B."/>
            <person name="Abouelleil A."/>
            <person name="Alvarado L."/>
            <person name="Arachchi H.M."/>
            <person name="Berlin A.M."/>
            <person name="Chapman S.B."/>
            <person name="Goldberg J."/>
            <person name="Griggs A."/>
            <person name="Gujja S."/>
            <person name="Hansen M."/>
            <person name="Howarth C."/>
            <person name="Imamovic A."/>
            <person name="Larimer J."/>
            <person name="McCowen C."/>
            <person name="Montmayeur A."/>
            <person name="Murphy C."/>
            <person name="Neiman D."/>
            <person name="Pearson M."/>
            <person name="Priest M."/>
            <person name="Roberts A."/>
            <person name="Saif S."/>
            <person name="Shea T."/>
            <person name="Sisk P."/>
            <person name="Sykes S."/>
            <person name="Wortman J."/>
            <person name="Nusbaum C."/>
            <person name="Birren B."/>
        </authorList>
    </citation>
    <scope>NUCLEOTIDE SEQUENCE [LARGE SCALE GENOMIC DNA]</scope>
    <source>
        <strain evidence="2 3">CCUG 36813</strain>
    </source>
</reference>
<comment type="caution">
    <text evidence="2">The sequence shown here is derived from an EMBL/GenBank/DDBJ whole genome shotgun (WGS) entry which is preliminary data.</text>
</comment>
<accession>K1MGC7</accession>
<dbReference type="STRING" id="883111.HMPREF9706_01279"/>
<dbReference type="PANTHER" id="PTHR37301:SF1">
    <property type="entry name" value="DNA-BINDING PROTEIN"/>
    <property type="match status" value="1"/>
</dbReference>
<name>K1MGC7_9LACT</name>
<sequence length="71" mass="7993">MGFDYSNLWKILKERNILREELRIATGISSATLAKLGKNKIVSMSVLAKICHELNCDFGDIVSYVQEGEEC</sequence>
<dbReference type="HOGENOM" id="CLU_066192_31_1_9"/>
<dbReference type="OrthoDB" id="9805309at2"/>
<evidence type="ECO:0000313" key="3">
    <source>
        <dbReference type="Proteomes" id="UP000004465"/>
    </source>
</evidence>
<feature type="domain" description="HTH cro/C1-type" evidence="1">
    <location>
        <begin position="8"/>
        <end position="61"/>
    </location>
</feature>
<dbReference type="RefSeq" id="WP_006908586.1">
    <property type="nucleotide sequence ID" value="NZ_JH932292.1"/>
</dbReference>
<gene>
    <name evidence="2" type="ORF">HMPREF9706_01279</name>
</gene>
<dbReference type="PROSITE" id="PS50943">
    <property type="entry name" value="HTH_CROC1"/>
    <property type="match status" value="1"/>
</dbReference>
<dbReference type="EMBL" id="AGZD01000007">
    <property type="protein sequence ID" value="EKB55089.1"/>
    <property type="molecule type" value="Genomic_DNA"/>
</dbReference>
<dbReference type="Pfam" id="PF13443">
    <property type="entry name" value="HTH_26"/>
    <property type="match status" value="1"/>
</dbReference>
<proteinExistence type="predicted"/>
<dbReference type="Proteomes" id="UP000004465">
    <property type="component" value="Unassembled WGS sequence"/>
</dbReference>